<sequence length="770" mass="82099">MNTINKKLLATIAVCAALAGCAAQSHHRDGIAALERQDFPVAVSELAQATQLKPDSIEYRRDWLRARENATAKLLQNAGAAIARGDRGAAQQAYEAVLKYDADNARARAGLDNLAAMVRADEEVAAARDAIKAGDVTRAAELLASALKRVPAQPEALKLRAELDATQGRTSMSAPNLGAAYRKPINLEFRDASLKIVFDALSRTTGINFIFDRDVKPDQRTTVFLKQTALDDAIDVILSTGQLEKKVLNASSVLIYPNTPAKLKEYQDLVVRAFYMANIEAKQAANMLKTVLKLKDIYVDDKYNMLVLRETPETISLAERLIRLQDLEEPEVMLEVEVLEINRTRLLNAGVQWNSQLTITPLGTTSSVPVNGTSTSAMKLSDLRNLNSTQIGITVPSATINLQRTVGDANLLANPRIRVRDREKAKIMIGDKVPVVTTTSTNTFVTENIQYLDVGLKLEVEPDIHLRDEIGLKIGLEVSSLVSSVKTNNGSAAYQIGTRNVNTALRLKDGETQVLAGLISDEDRASGNRIPLLGDFPILGRLFGSQSDSTQKTEVVLSITPHLIRNIARRDPAQETFWSGTELTLRDRPLQLRTVDAAGNAGNAASAAPGQAAAPTGAPAPAGDATVTPASGPDAPKFAWSGPASVKAGETVTLKLNMDSPKALRAASLQLGFNPAEFDIVSIDDGGYFSQGGKGAFSKSVDAASGRASVGFSNDGGEAKGDGAVLSVTLRARTAAPEAQVSLIAMTPIGASTAVSRPALPAGHRIPITP</sequence>
<dbReference type="AlphaFoldDB" id="A0A2R4C6Q4"/>
<dbReference type="PANTHER" id="PTHR30332">
    <property type="entry name" value="PROBABLE GENERAL SECRETION PATHWAY PROTEIN D"/>
    <property type="match status" value="1"/>
</dbReference>
<dbReference type="Pfam" id="PF00963">
    <property type="entry name" value="Cohesin"/>
    <property type="match status" value="1"/>
</dbReference>
<dbReference type="Gene3D" id="1.25.40.10">
    <property type="entry name" value="Tetratricopeptide repeat domain"/>
    <property type="match status" value="1"/>
</dbReference>
<evidence type="ECO:0000256" key="2">
    <source>
        <dbReference type="ARBA" id="ARBA00022448"/>
    </source>
</evidence>
<keyword evidence="10" id="KW-1185">Reference proteome</keyword>
<dbReference type="GO" id="GO:0019867">
    <property type="term" value="C:outer membrane"/>
    <property type="evidence" value="ECO:0007669"/>
    <property type="project" value="InterPro"/>
</dbReference>
<comment type="similarity">
    <text evidence="5">Belongs to the bacterial secretin family.</text>
</comment>
<dbReference type="InterPro" id="IPR011990">
    <property type="entry name" value="TPR-like_helical_dom_sf"/>
</dbReference>
<dbReference type="InterPro" id="IPR002102">
    <property type="entry name" value="Cohesin_dom"/>
</dbReference>
<feature type="signal peptide" evidence="7">
    <location>
        <begin position="1"/>
        <end position="22"/>
    </location>
</feature>
<gene>
    <name evidence="9" type="ORF">C9I28_05570</name>
</gene>
<dbReference type="KEGG" id="masz:C9I28_05570"/>
<evidence type="ECO:0000259" key="8">
    <source>
        <dbReference type="SMART" id="SM00965"/>
    </source>
</evidence>
<dbReference type="GO" id="GO:0000272">
    <property type="term" value="P:polysaccharide catabolic process"/>
    <property type="evidence" value="ECO:0007669"/>
    <property type="project" value="InterPro"/>
</dbReference>
<dbReference type="InterPro" id="IPR011662">
    <property type="entry name" value="Secretin/TonB_short_N"/>
</dbReference>
<feature type="chain" id="PRO_5015324260" evidence="7">
    <location>
        <begin position="23"/>
        <end position="770"/>
    </location>
</feature>
<dbReference type="PANTHER" id="PTHR30332:SF17">
    <property type="entry name" value="TYPE IV PILIATION SYSTEM PROTEIN DR_0774-RELATED"/>
    <property type="match status" value="1"/>
</dbReference>
<reference evidence="9 10" key="1">
    <citation type="submission" date="2018-03" db="EMBL/GenBank/DDBJ databases">
        <title>Massilia armeniaca sp. nov., isolated from desert soil.</title>
        <authorList>
            <person name="Huang H."/>
            <person name="Ren M."/>
        </authorList>
    </citation>
    <scope>NUCLEOTIDE SEQUENCE [LARGE SCALE GENOMIC DNA]</scope>
    <source>
        <strain evidence="9 10">ZMN-3</strain>
    </source>
</reference>
<accession>A0A2R4C6Q4</accession>
<dbReference type="InterPro" id="IPR050810">
    <property type="entry name" value="Bact_Secretion_Sys_Channel"/>
</dbReference>
<dbReference type="PROSITE" id="PS51257">
    <property type="entry name" value="PROKAR_LIPOPROTEIN"/>
    <property type="match status" value="1"/>
</dbReference>
<keyword evidence="2" id="KW-0813">Transport</keyword>
<dbReference type="GO" id="GO:0009306">
    <property type="term" value="P:protein secretion"/>
    <property type="evidence" value="ECO:0007669"/>
    <property type="project" value="InterPro"/>
</dbReference>
<dbReference type="InterPro" id="IPR038591">
    <property type="entry name" value="NolW-like_sf"/>
</dbReference>
<dbReference type="SMART" id="SM00965">
    <property type="entry name" value="STN"/>
    <property type="match status" value="1"/>
</dbReference>
<dbReference type="InterPro" id="IPR008965">
    <property type="entry name" value="CBM2/CBM3_carb-bd_dom_sf"/>
</dbReference>
<dbReference type="GO" id="GO:0015627">
    <property type="term" value="C:type II protein secretion system complex"/>
    <property type="evidence" value="ECO:0007669"/>
    <property type="project" value="TreeGrafter"/>
</dbReference>
<proteinExistence type="inferred from homology"/>
<dbReference type="Proteomes" id="UP000240505">
    <property type="component" value="Chromosome"/>
</dbReference>
<dbReference type="InterPro" id="IPR004846">
    <property type="entry name" value="T2SS/T3SS_dom"/>
</dbReference>
<dbReference type="OrthoDB" id="9775455at2"/>
<feature type="region of interest" description="Disordered" evidence="6">
    <location>
        <begin position="601"/>
        <end position="642"/>
    </location>
</feature>
<evidence type="ECO:0000256" key="4">
    <source>
        <dbReference type="ARBA" id="ARBA00023237"/>
    </source>
</evidence>
<feature type="compositionally biased region" description="Low complexity" evidence="6">
    <location>
        <begin position="601"/>
        <end position="630"/>
    </location>
</feature>
<dbReference type="Pfam" id="PF00263">
    <property type="entry name" value="Secretin"/>
    <property type="match status" value="1"/>
</dbReference>
<dbReference type="CDD" id="cd08547">
    <property type="entry name" value="Type_II_cohesin"/>
    <property type="match status" value="1"/>
</dbReference>
<dbReference type="GO" id="GO:0030246">
    <property type="term" value="F:carbohydrate binding"/>
    <property type="evidence" value="ECO:0007669"/>
    <property type="project" value="InterPro"/>
</dbReference>
<evidence type="ECO:0000256" key="3">
    <source>
        <dbReference type="ARBA" id="ARBA00023136"/>
    </source>
</evidence>
<protein>
    <submittedName>
        <fullName evidence="9">General secretion pathway protein GspD</fullName>
    </submittedName>
</protein>
<dbReference type="RefSeq" id="WP_107140602.1">
    <property type="nucleotide sequence ID" value="NZ_CP028324.1"/>
</dbReference>
<evidence type="ECO:0000256" key="6">
    <source>
        <dbReference type="SAM" id="MobiDB-lite"/>
    </source>
</evidence>
<evidence type="ECO:0000256" key="5">
    <source>
        <dbReference type="RuleBase" id="RU004003"/>
    </source>
</evidence>
<dbReference type="Gene3D" id="3.30.1370.120">
    <property type="match status" value="1"/>
</dbReference>
<feature type="domain" description="Secretin/TonB short N-terminal" evidence="8">
    <location>
        <begin position="207"/>
        <end position="258"/>
    </location>
</feature>
<keyword evidence="3" id="KW-0472">Membrane</keyword>
<dbReference type="SUPFAM" id="SSF49384">
    <property type="entry name" value="Carbohydrate-binding domain"/>
    <property type="match status" value="1"/>
</dbReference>
<evidence type="ECO:0000313" key="10">
    <source>
        <dbReference type="Proteomes" id="UP000240505"/>
    </source>
</evidence>
<dbReference type="PRINTS" id="PR00811">
    <property type="entry name" value="BCTERIALGSPD"/>
</dbReference>
<evidence type="ECO:0000256" key="1">
    <source>
        <dbReference type="ARBA" id="ARBA00004370"/>
    </source>
</evidence>
<organism evidence="9 10">
    <name type="scientific">Pseudoduganella armeniaca</name>
    <dbReference type="NCBI Taxonomy" id="2072590"/>
    <lineage>
        <taxon>Bacteria</taxon>
        <taxon>Pseudomonadati</taxon>
        <taxon>Pseudomonadota</taxon>
        <taxon>Betaproteobacteria</taxon>
        <taxon>Burkholderiales</taxon>
        <taxon>Oxalobacteraceae</taxon>
        <taxon>Telluria group</taxon>
        <taxon>Pseudoduganella</taxon>
    </lineage>
</organism>
<dbReference type="InterPro" id="IPR001775">
    <property type="entry name" value="GspD/PilQ"/>
</dbReference>
<dbReference type="SUPFAM" id="SSF48452">
    <property type="entry name" value="TPR-like"/>
    <property type="match status" value="1"/>
</dbReference>
<dbReference type="Gene3D" id="2.60.40.680">
    <property type="match status" value="1"/>
</dbReference>
<dbReference type="PRINTS" id="PR01032">
    <property type="entry name" value="PHAGEIV"/>
</dbReference>
<evidence type="ECO:0000313" key="9">
    <source>
        <dbReference type="EMBL" id="AVR95251.1"/>
    </source>
</evidence>
<dbReference type="EMBL" id="CP028324">
    <property type="protein sequence ID" value="AVR95251.1"/>
    <property type="molecule type" value="Genomic_DNA"/>
</dbReference>
<keyword evidence="7" id="KW-0732">Signal</keyword>
<name>A0A2R4C6Q4_9BURK</name>
<keyword evidence="4" id="KW-0998">Cell outer membrane</keyword>
<comment type="subcellular location">
    <subcellularLocation>
        <location evidence="1">Membrane</location>
    </subcellularLocation>
</comment>
<evidence type="ECO:0000256" key="7">
    <source>
        <dbReference type="SAM" id="SignalP"/>
    </source>
</evidence>